<dbReference type="Proteomes" id="UP000008136">
    <property type="component" value="Chromosome"/>
</dbReference>
<evidence type="ECO:0000256" key="1">
    <source>
        <dbReference type="ARBA" id="ARBA00010751"/>
    </source>
</evidence>
<comment type="similarity">
    <text evidence="1 2">Belongs to the UPF0145 family.</text>
</comment>
<proteinExistence type="inferred from homology"/>
<dbReference type="STRING" id="693661.Arcve_0707"/>
<evidence type="ECO:0000313" key="3">
    <source>
        <dbReference type="EMBL" id="AEA46726.1"/>
    </source>
</evidence>
<dbReference type="Pfam" id="PF01906">
    <property type="entry name" value="YbjQ_1"/>
    <property type="match status" value="1"/>
</dbReference>
<dbReference type="InterPro" id="IPR035439">
    <property type="entry name" value="UPF0145_dom_sf"/>
</dbReference>
<dbReference type="HOGENOM" id="CLU_117144_1_2_2"/>
<accession>F2KR89</accession>
<dbReference type="GeneID" id="10393806"/>
<dbReference type="AlphaFoldDB" id="F2KR89"/>
<dbReference type="KEGG" id="ave:Arcve_0707"/>
<dbReference type="PANTHER" id="PTHR34068">
    <property type="entry name" value="UPF0145 PROTEIN YBJQ"/>
    <property type="match status" value="1"/>
</dbReference>
<reference evidence="3 4" key="1">
    <citation type="submission" date="2011-03" db="EMBL/GenBank/DDBJ databases">
        <title>The complete genome of Archaeoglobus veneficus SNP6.</title>
        <authorList>
            <consortium name="US DOE Joint Genome Institute (JGI-PGF)"/>
            <person name="Lucas S."/>
            <person name="Copeland A."/>
            <person name="Lapidus A."/>
            <person name="Bruce D."/>
            <person name="Goodwin L."/>
            <person name="Pitluck S."/>
            <person name="Kyrpides N."/>
            <person name="Mavromatis K."/>
            <person name="Pagani I."/>
            <person name="Ivanova N."/>
            <person name="Mikhailova N."/>
            <person name="Lu M."/>
            <person name="Detter J.C."/>
            <person name="Tapia R."/>
            <person name="Han C."/>
            <person name="Land M."/>
            <person name="Hauser L."/>
            <person name="Markowitz V."/>
            <person name="Cheng J.-F."/>
            <person name="Hugenholtz P."/>
            <person name="Woyke T."/>
            <person name="Wu D."/>
            <person name="Spring S."/>
            <person name="Brambilla E."/>
            <person name="Klenk H.-P."/>
            <person name="Eisen J.A."/>
        </authorList>
    </citation>
    <scope>NUCLEOTIDE SEQUENCE [LARGE SCALE GENOMIC DNA]</scope>
    <source>
        <strain>SNP6</strain>
    </source>
</reference>
<evidence type="ECO:0000256" key="2">
    <source>
        <dbReference type="HAMAP-Rule" id="MF_00338"/>
    </source>
</evidence>
<name>F2KR89_ARCVS</name>
<evidence type="ECO:0000313" key="4">
    <source>
        <dbReference type="Proteomes" id="UP000008136"/>
    </source>
</evidence>
<keyword evidence="4" id="KW-1185">Reference proteome</keyword>
<gene>
    <name evidence="3" type="ordered locus">Arcve_0707</name>
</gene>
<dbReference type="OrthoDB" id="59443at2157"/>
<dbReference type="Gene3D" id="3.30.110.70">
    <property type="entry name" value="Hypothetical protein apc22750. Chain B"/>
    <property type="match status" value="1"/>
</dbReference>
<dbReference type="EMBL" id="CP002588">
    <property type="protein sequence ID" value="AEA46726.1"/>
    <property type="molecule type" value="Genomic_DNA"/>
</dbReference>
<dbReference type="eggNOG" id="arCOG02287">
    <property type="taxonomic scope" value="Archaea"/>
</dbReference>
<protein>
    <recommendedName>
        <fullName evidence="2">UPF0145 protein Arcve_0707</fullName>
    </recommendedName>
</protein>
<dbReference type="InterPro" id="IPR002765">
    <property type="entry name" value="UPF0145_YbjQ-like"/>
</dbReference>
<dbReference type="HAMAP" id="MF_00338">
    <property type="entry name" value="UPF0145"/>
    <property type="match status" value="1"/>
</dbReference>
<dbReference type="RefSeq" id="WP_013683398.1">
    <property type="nucleotide sequence ID" value="NC_015320.1"/>
</dbReference>
<dbReference type="SUPFAM" id="SSF117782">
    <property type="entry name" value="YbjQ-like"/>
    <property type="match status" value="1"/>
</dbReference>
<organism evidence="3 4">
    <name type="scientific">Archaeoglobus veneficus (strain DSM 11195 / SNP6)</name>
    <dbReference type="NCBI Taxonomy" id="693661"/>
    <lineage>
        <taxon>Archaea</taxon>
        <taxon>Methanobacteriati</taxon>
        <taxon>Methanobacteriota</taxon>
        <taxon>Archaeoglobi</taxon>
        <taxon>Archaeoglobales</taxon>
        <taxon>Archaeoglobaceae</taxon>
        <taxon>Archaeoglobus</taxon>
    </lineage>
</organism>
<sequence length="106" mass="11380">MIVTNTENVPGYGIVEILGIVFGNTVRAKHVGKDIIAGLKNIVGGEIEEYTEMFADARKESLNRMINEAKKLGADAVVNVRFATSQTMAGAAELLAYGTAVKLRKP</sequence>
<dbReference type="PANTHER" id="PTHR34068:SF2">
    <property type="entry name" value="UPF0145 PROTEIN SCO3412"/>
    <property type="match status" value="1"/>
</dbReference>